<dbReference type="AlphaFoldDB" id="A0AAN8VUY2"/>
<evidence type="ECO:0000256" key="6">
    <source>
        <dbReference type="ARBA" id="ARBA00023125"/>
    </source>
</evidence>
<evidence type="ECO:0000256" key="9">
    <source>
        <dbReference type="ARBA" id="ARBA00023163"/>
    </source>
</evidence>
<protein>
    <submittedName>
        <fullName evidence="14">NAC domain</fullName>
    </submittedName>
</protein>
<evidence type="ECO:0000256" key="11">
    <source>
        <dbReference type="SAM" id="MobiDB-lite"/>
    </source>
</evidence>
<keyword evidence="15" id="KW-1185">Reference proteome</keyword>
<comment type="subcellular location">
    <subcellularLocation>
        <location evidence="2">Membrane</location>
        <topology evidence="2">Single-pass membrane protein</topology>
    </subcellularLocation>
    <subcellularLocation>
        <location evidence="1">Nucleus</location>
    </subcellularLocation>
</comment>
<evidence type="ECO:0000313" key="14">
    <source>
        <dbReference type="EMBL" id="KAK6938224.1"/>
    </source>
</evidence>
<dbReference type="GO" id="GO:0005634">
    <property type="term" value="C:nucleus"/>
    <property type="evidence" value="ECO:0007669"/>
    <property type="project" value="UniProtKB-SubCell"/>
</dbReference>
<keyword evidence="8" id="KW-0010">Activator</keyword>
<keyword evidence="7 12" id="KW-0472">Membrane</keyword>
<evidence type="ECO:0000256" key="2">
    <source>
        <dbReference type="ARBA" id="ARBA00004167"/>
    </source>
</evidence>
<dbReference type="PROSITE" id="PS51005">
    <property type="entry name" value="NAC"/>
    <property type="match status" value="1"/>
</dbReference>
<gene>
    <name evidence="14" type="ORF">RJ641_031732</name>
</gene>
<dbReference type="PANTHER" id="PTHR31744">
    <property type="entry name" value="PROTEIN CUP-SHAPED COTYLEDON 2-RELATED"/>
    <property type="match status" value="1"/>
</dbReference>
<evidence type="ECO:0000256" key="10">
    <source>
        <dbReference type="ARBA" id="ARBA00023242"/>
    </source>
</evidence>
<keyword evidence="10" id="KW-0539">Nucleus</keyword>
<dbReference type="InterPro" id="IPR003441">
    <property type="entry name" value="NAC-dom"/>
</dbReference>
<feature type="domain" description="NAC" evidence="13">
    <location>
        <begin position="7"/>
        <end position="157"/>
    </location>
</feature>
<keyword evidence="5" id="KW-0805">Transcription regulation</keyword>
<name>A0AAN8VUY2_9MAGN</name>
<dbReference type="InterPro" id="IPR036093">
    <property type="entry name" value="NAC_dom_sf"/>
</dbReference>
<evidence type="ECO:0000256" key="12">
    <source>
        <dbReference type="SAM" id="Phobius"/>
    </source>
</evidence>
<dbReference type="SUPFAM" id="SSF101941">
    <property type="entry name" value="NAC domain"/>
    <property type="match status" value="1"/>
</dbReference>
<dbReference type="Pfam" id="PF02365">
    <property type="entry name" value="NAM"/>
    <property type="match status" value="1"/>
</dbReference>
<dbReference type="EMBL" id="JBAMMX010000006">
    <property type="protein sequence ID" value="KAK6938224.1"/>
    <property type="molecule type" value="Genomic_DNA"/>
</dbReference>
<dbReference type="Gene3D" id="2.170.150.80">
    <property type="entry name" value="NAC domain"/>
    <property type="match status" value="1"/>
</dbReference>
<keyword evidence="6" id="KW-0238">DNA-binding</keyword>
<comment type="caution">
    <text evidence="14">The sequence shown here is derived from an EMBL/GenBank/DDBJ whole genome shotgun (WGS) entry which is preliminary data.</text>
</comment>
<feature type="transmembrane region" description="Helical" evidence="12">
    <location>
        <begin position="528"/>
        <end position="547"/>
    </location>
</feature>
<evidence type="ECO:0000259" key="13">
    <source>
        <dbReference type="PROSITE" id="PS51005"/>
    </source>
</evidence>
<dbReference type="Proteomes" id="UP001370490">
    <property type="component" value="Unassembled WGS sequence"/>
</dbReference>
<evidence type="ECO:0000256" key="1">
    <source>
        <dbReference type="ARBA" id="ARBA00004123"/>
    </source>
</evidence>
<accession>A0AAN8VUY2</accession>
<sequence>MKISNPWPPGFRFHPTDEELILYYLKRKICGRRLKLDIIAEIDVYDWNPEELPGQSALKTGDRQWFFFSPRVRKYLNGSRSNRVTKCGFWKATGKDRNILCNSRAVGVKKTLVYYKGRAPHGERSDWVMHEYTLDEDELSRCPNVQDYYVLYKVYKKSGSGPKNGEQYGAPFREEDWADEECAVANCTSTDEGYPSNVVNDALPVNKGQDVGDNQLQPLDFDELLRRLITVDEHEPIQISVNDYIHPLPEVAADEVTQSTMVDPFINNSRSLKTYVQQPDLPAATQSDISQLRSCDKFEVTSAPNFYHQPNVSEDDFLEMDDLLGPEPTKPFSEAAANNLPFEDLDGLSELDFFQDVDSFFQDMGTIDQGPVTDPLVQNETANYQLQSQTDGRYQMQTNTSDPVTSTQFWSHDQRPDIYTSMGSMQGSIVLPNSGVVCGDGSSKNSSETKQNKRGSGGGGSVPRFTSSLWTFVESIPTNPASASENPLLNRALERMSSFGRVSTTARNTNITSSVGTTSGKPSSSNGGFFYFIYLLGVLCAILWVLIGTNMKVVGRYISS</sequence>
<evidence type="ECO:0000313" key="15">
    <source>
        <dbReference type="Proteomes" id="UP001370490"/>
    </source>
</evidence>
<evidence type="ECO:0000256" key="8">
    <source>
        <dbReference type="ARBA" id="ARBA00023159"/>
    </source>
</evidence>
<evidence type="ECO:0000256" key="5">
    <source>
        <dbReference type="ARBA" id="ARBA00023015"/>
    </source>
</evidence>
<reference evidence="14 15" key="1">
    <citation type="submission" date="2023-12" db="EMBL/GenBank/DDBJ databases">
        <title>A high-quality genome assembly for Dillenia turbinata (Dilleniales).</title>
        <authorList>
            <person name="Chanderbali A."/>
        </authorList>
    </citation>
    <scope>NUCLEOTIDE SEQUENCE [LARGE SCALE GENOMIC DNA]</scope>
    <source>
        <strain evidence="14">LSX21</strain>
        <tissue evidence="14">Leaf</tissue>
    </source>
</reference>
<evidence type="ECO:0000256" key="3">
    <source>
        <dbReference type="ARBA" id="ARBA00022692"/>
    </source>
</evidence>
<dbReference type="GO" id="GO:0000976">
    <property type="term" value="F:transcription cis-regulatory region binding"/>
    <property type="evidence" value="ECO:0007669"/>
    <property type="project" value="UniProtKB-ARBA"/>
</dbReference>
<dbReference type="GO" id="GO:0006355">
    <property type="term" value="P:regulation of DNA-templated transcription"/>
    <property type="evidence" value="ECO:0007669"/>
    <property type="project" value="InterPro"/>
</dbReference>
<dbReference type="FunFam" id="2.170.150.80:FF:000002">
    <property type="entry name" value="Nac domain-containing protein 86"/>
    <property type="match status" value="1"/>
</dbReference>
<evidence type="ECO:0000256" key="7">
    <source>
        <dbReference type="ARBA" id="ARBA00023136"/>
    </source>
</evidence>
<dbReference type="PANTHER" id="PTHR31744:SF216">
    <property type="entry name" value="NAC TRANSCRIPTION FACTOR"/>
    <property type="match status" value="1"/>
</dbReference>
<keyword evidence="3 12" id="KW-0812">Transmembrane</keyword>
<keyword evidence="9" id="KW-0804">Transcription</keyword>
<evidence type="ECO:0000256" key="4">
    <source>
        <dbReference type="ARBA" id="ARBA00022989"/>
    </source>
</evidence>
<keyword evidence="4 12" id="KW-1133">Transmembrane helix</keyword>
<feature type="region of interest" description="Disordered" evidence="11">
    <location>
        <begin position="435"/>
        <end position="462"/>
    </location>
</feature>
<proteinExistence type="predicted"/>
<dbReference type="GO" id="GO:0016020">
    <property type="term" value="C:membrane"/>
    <property type="evidence" value="ECO:0007669"/>
    <property type="project" value="UniProtKB-SubCell"/>
</dbReference>
<organism evidence="14 15">
    <name type="scientific">Dillenia turbinata</name>
    <dbReference type="NCBI Taxonomy" id="194707"/>
    <lineage>
        <taxon>Eukaryota</taxon>
        <taxon>Viridiplantae</taxon>
        <taxon>Streptophyta</taxon>
        <taxon>Embryophyta</taxon>
        <taxon>Tracheophyta</taxon>
        <taxon>Spermatophyta</taxon>
        <taxon>Magnoliopsida</taxon>
        <taxon>eudicotyledons</taxon>
        <taxon>Gunneridae</taxon>
        <taxon>Pentapetalae</taxon>
        <taxon>Dilleniales</taxon>
        <taxon>Dilleniaceae</taxon>
        <taxon>Dillenia</taxon>
    </lineage>
</organism>